<gene>
    <name evidence="1" type="ORF">BV98_003177</name>
</gene>
<comment type="caution">
    <text evidence="1">The sequence shown here is derived from an EMBL/GenBank/DDBJ whole genome shotgun (WGS) entry which is preliminary data.</text>
</comment>
<sequence>MLNVSFRTEELKNVCTRIEEAQSQFGPHAAAELHELLAEAESFLTTDELIDFRDGEFLEGDSLSFSFGSHYRAAFKAVGENLPRADNGSVAWGQVRRIMLIEISQ</sequence>
<accession>A0A086P6L9</accession>
<dbReference type="eggNOG" id="ENOG502ZRS8">
    <property type="taxonomic scope" value="Bacteria"/>
</dbReference>
<dbReference type="STRING" id="76947.GCA_002080435_01683"/>
<keyword evidence="2" id="KW-1185">Reference proteome</keyword>
<organism evidence="1 2">
    <name type="scientific">Sphingobium herbicidovorans (strain ATCC 700291 / DSM 11019 / CCUG 56400 / KCTC 2939 / LMG 18315 / NBRC 16415 / MH)</name>
    <name type="common">Sphingomonas herbicidovorans</name>
    <dbReference type="NCBI Taxonomy" id="1219045"/>
    <lineage>
        <taxon>Bacteria</taxon>
        <taxon>Pseudomonadati</taxon>
        <taxon>Pseudomonadota</taxon>
        <taxon>Alphaproteobacteria</taxon>
        <taxon>Sphingomonadales</taxon>
        <taxon>Sphingomonadaceae</taxon>
        <taxon>Sphingobium</taxon>
    </lineage>
</organism>
<evidence type="ECO:0000313" key="2">
    <source>
        <dbReference type="Proteomes" id="UP000024284"/>
    </source>
</evidence>
<name>A0A086P6L9_SPHHM</name>
<evidence type="ECO:0000313" key="1">
    <source>
        <dbReference type="EMBL" id="KFG89037.1"/>
    </source>
</evidence>
<reference evidence="1" key="1">
    <citation type="submission" date="2014-08" db="EMBL/GenBank/DDBJ databases">
        <title>Draft genome sequences of Sphingobium herbicidovorans.</title>
        <authorList>
            <person name="Gan H.M."/>
            <person name="Gan H.Y."/>
            <person name="Savka M.A."/>
        </authorList>
    </citation>
    <scope>NUCLEOTIDE SEQUENCE [LARGE SCALE GENOMIC DNA]</scope>
    <source>
        <strain evidence="1">NBRC 16415</strain>
    </source>
</reference>
<dbReference type="Proteomes" id="UP000024284">
    <property type="component" value="Unassembled WGS sequence"/>
</dbReference>
<protein>
    <submittedName>
        <fullName evidence="1">Uncharacterized protein</fullName>
    </submittedName>
</protein>
<dbReference type="AlphaFoldDB" id="A0A086P6L9"/>
<proteinExistence type="predicted"/>
<dbReference type="EMBL" id="JFZA02000038">
    <property type="protein sequence ID" value="KFG89037.1"/>
    <property type="molecule type" value="Genomic_DNA"/>
</dbReference>